<protein>
    <recommendedName>
        <fullName evidence="1">AB hydrolase-1 domain-containing protein</fullName>
    </recommendedName>
</protein>
<sequence length="229" mass="23901">MRRFALAVLFLVVTLGPARADCVLLLHGLARGPNSLIVLEKALSQQGYHVVNQAYPSTSAPIRDLAKHVGQGLDQCPADQPVHIVTHSMGGILARIWLADHAPANLGRVVMLASPNQGSPLVDRLRALPFYDALNGPAGLEMGTTADSVPLALGPVTFPLGVIAGDATANPLSSALIPGPDDGKVGVAASHVAGEADHLRLPVTHTFMMNNPSVIAQVIAFLRSGTFAR</sequence>
<reference evidence="2 3" key="1">
    <citation type="submission" date="2017-12" db="EMBL/GenBank/DDBJ databases">
        <authorList>
            <person name="Hurst M.R.H."/>
        </authorList>
    </citation>
    <scope>NUCLEOTIDE SEQUENCE [LARGE SCALE GENOMIC DNA]</scope>
    <source>
        <strain evidence="2 3">BM15</strain>
    </source>
</reference>
<keyword evidence="3" id="KW-1185">Reference proteome</keyword>
<dbReference type="InterPro" id="IPR029058">
    <property type="entry name" value="AB_hydrolase_fold"/>
</dbReference>
<dbReference type="InterPro" id="IPR000073">
    <property type="entry name" value="AB_hydrolase_1"/>
</dbReference>
<evidence type="ECO:0000313" key="2">
    <source>
        <dbReference type="EMBL" id="AUH34891.1"/>
    </source>
</evidence>
<dbReference type="RefSeq" id="WP_101461551.1">
    <property type="nucleotide sequence ID" value="NZ_CP025408.1"/>
</dbReference>
<gene>
    <name evidence="2" type="ORF">CUV01_17255</name>
</gene>
<dbReference type="KEGG" id="paro:CUV01_17255"/>
<organism evidence="2 3">
    <name type="scientific">Paracoccus tegillarcae</name>
    <dbReference type="NCBI Taxonomy" id="1529068"/>
    <lineage>
        <taxon>Bacteria</taxon>
        <taxon>Pseudomonadati</taxon>
        <taxon>Pseudomonadota</taxon>
        <taxon>Alphaproteobacteria</taxon>
        <taxon>Rhodobacterales</taxon>
        <taxon>Paracoccaceae</taxon>
        <taxon>Paracoccus</taxon>
    </lineage>
</organism>
<dbReference type="PANTHER" id="PTHR37946:SF1">
    <property type="entry name" value="SLL1969 PROTEIN"/>
    <property type="match status" value="1"/>
</dbReference>
<name>A0A2K9F6T0_9RHOB</name>
<dbReference type="AlphaFoldDB" id="A0A2K9F6T0"/>
<proteinExistence type="predicted"/>
<dbReference type="OrthoDB" id="556502at2"/>
<accession>A0A2K9F6T0</accession>
<feature type="domain" description="AB hydrolase-1" evidence="1">
    <location>
        <begin position="23"/>
        <end position="118"/>
    </location>
</feature>
<evidence type="ECO:0000259" key="1">
    <source>
        <dbReference type="Pfam" id="PF00561"/>
    </source>
</evidence>
<evidence type="ECO:0000313" key="3">
    <source>
        <dbReference type="Proteomes" id="UP000233742"/>
    </source>
</evidence>
<dbReference type="EMBL" id="CP025408">
    <property type="protein sequence ID" value="AUH34891.1"/>
    <property type="molecule type" value="Genomic_DNA"/>
</dbReference>
<dbReference type="Gene3D" id="3.40.50.1820">
    <property type="entry name" value="alpha/beta hydrolase"/>
    <property type="match status" value="1"/>
</dbReference>
<dbReference type="Proteomes" id="UP000233742">
    <property type="component" value="Chromosome"/>
</dbReference>
<dbReference type="PANTHER" id="PTHR37946">
    <property type="entry name" value="SLL1969 PROTEIN"/>
    <property type="match status" value="1"/>
</dbReference>
<dbReference type="Pfam" id="PF00561">
    <property type="entry name" value="Abhydrolase_1"/>
    <property type="match status" value="1"/>
</dbReference>
<dbReference type="SUPFAM" id="SSF53474">
    <property type="entry name" value="alpha/beta-Hydrolases"/>
    <property type="match status" value="1"/>
</dbReference>